<name>A0A565B5P4_9BRAS</name>
<comment type="caution">
    <text evidence="2">The sequence shown here is derived from an EMBL/GenBank/DDBJ whole genome shotgun (WGS) entry which is preliminary data.</text>
</comment>
<dbReference type="Proteomes" id="UP000489600">
    <property type="component" value="Unassembled WGS sequence"/>
</dbReference>
<keyword evidence="1" id="KW-1133">Transmembrane helix</keyword>
<protein>
    <submittedName>
        <fullName evidence="2">Uncharacterized protein</fullName>
    </submittedName>
</protein>
<dbReference type="EMBL" id="CABITT030000003">
    <property type="protein sequence ID" value="VVA96673.1"/>
    <property type="molecule type" value="Genomic_DNA"/>
</dbReference>
<accession>A0A565B5P4</accession>
<dbReference type="OrthoDB" id="409725at2759"/>
<feature type="transmembrane region" description="Helical" evidence="1">
    <location>
        <begin position="23"/>
        <end position="44"/>
    </location>
</feature>
<keyword evidence="1" id="KW-0472">Membrane</keyword>
<dbReference type="InterPro" id="IPR004316">
    <property type="entry name" value="SWEET_rpt"/>
</dbReference>
<evidence type="ECO:0000256" key="1">
    <source>
        <dbReference type="SAM" id="Phobius"/>
    </source>
</evidence>
<keyword evidence="1" id="KW-0812">Transmembrane</keyword>
<dbReference type="Gene3D" id="1.20.1280.290">
    <property type="match status" value="1"/>
</dbReference>
<gene>
    <name evidence="2" type="ORF">ANE_LOCUS7118</name>
</gene>
<evidence type="ECO:0000313" key="3">
    <source>
        <dbReference type="Proteomes" id="UP000489600"/>
    </source>
</evidence>
<dbReference type="Pfam" id="PF03083">
    <property type="entry name" value="MtN3_slv"/>
    <property type="match status" value="1"/>
</dbReference>
<feature type="transmembrane region" description="Helical" evidence="1">
    <location>
        <begin position="50"/>
        <end position="71"/>
    </location>
</feature>
<proteinExistence type="predicted"/>
<dbReference type="GO" id="GO:0016020">
    <property type="term" value="C:membrane"/>
    <property type="evidence" value="ECO:0007669"/>
    <property type="project" value="InterPro"/>
</dbReference>
<sequence length="87" mass="9833">MEGDYEPQRHIAMIMKCGDKQSFPYMPLGLSFLSFIDAAIWTAYSLIYQIDIYILICNGFGTLAYASQFIVNAMGQGVQVHQMTLEI</sequence>
<organism evidence="2 3">
    <name type="scientific">Arabis nemorensis</name>
    <dbReference type="NCBI Taxonomy" id="586526"/>
    <lineage>
        <taxon>Eukaryota</taxon>
        <taxon>Viridiplantae</taxon>
        <taxon>Streptophyta</taxon>
        <taxon>Embryophyta</taxon>
        <taxon>Tracheophyta</taxon>
        <taxon>Spermatophyta</taxon>
        <taxon>Magnoliopsida</taxon>
        <taxon>eudicotyledons</taxon>
        <taxon>Gunneridae</taxon>
        <taxon>Pentapetalae</taxon>
        <taxon>rosids</taxon>
        <taxon>malvids</taxon>
        <taxon>Brassicales</taxon>
        <taxon>Brassicaceae</taxon>
        <taxon>Arabideae</taxon>
        <taxon>Arabis</taxon>
    </lineage>
</organism>
<reference evidence="2" key="1">
    <citation type="submission" date="2019-07" db="EMBL/GenBank/DDBJ databases">
        <authorList>
            <person name="Dittberner H."/>
        </authorList>
    </citation>
    <scope>NUCLEOTIDE SEQUENCE [LARGE SCALE GENOMIC DNA]</scope>
</reference>
<evidence type="ECO:0000313" key="2">
    <source>
        <dbReference type="EMBL" id="VVA96673.1"/>
    </source>
</evidence>
<dbReference type="AlphaFoldDB" id="A0A565B5P4"/>
<keyword evidence="3" id="KW-1185">Reference proteome</keyword>